<organism evidence="1 2">
    <name type="scientific">Pseudomarimonas arenosa</name>
    <dbReference type="NCBI Taxonomy" id="2774145"/>
    <lineage>
        <taxon>Bacteria</taxon>
        <taxon>Pseudomonadati</taxon>
        <taxon>Pseudomonadota</taxon>
        <taxon>Gammaproteobacteria</taxon>
        <taxon>Lysobacterales</taxon>
        <taxon>Lysobacteraceae</taxon>
        <taxon>Pseudomarimonas</taxon>
    </lineage>
</organism>
<dbReference type="EMBL" id="JACYTR010000126">
    <property type="protein sequence ID" value="MBD8528317.1"/>
    <property type="molecule type" value="Genomic_DNA"/>
</dbReference>
<protein>
    <submittedName>
        <fullName evidence="1">Uncharacterized protein</fullName>
    </submittedName>
</protein>
<dbReference type="RefSeq" id="WP_192031732.1">
    <property type="nucleotide sequence ID" value="NZ_JACYTR010000126.1"/>
</dbReference>
<evidence type="ECO:0000313" key="1">
    <source>
        <dbReference type="EMBL" id="MBD8528317.1"/>
    </source>
</evidence>
<comment type="caution">
    <text evidence="1">The sequence shown here is derived from an EMBL/GenBank/DDBJ whole genome shotgun (WGS) entry which is preliminary data.</text>
</comment>
<dbReference type="Proteomes" id="UP000613768">
    <property type="component" value="Unassembled WGS sequence"/>
</dbReference>
<accession>A0AAW3ZTH9</accession>
<proteinExistence type="predicted"/>
<dbReference type="AlphaFoldDB" id="A0AAW3ZTH9"/>
<keyword evidence="2" id="KW-1185">Reference proteome</keyword>
<sequence length="109" mass="12140">MFLTIVVIMVVQVPCVHARKETRTPAVEAFAAAYNDFEKRVREQNPGDSDLERHLGNMTNYRMTIVADGSSLVVEIVPLPMNGESLRGGGARYVVDTETAVIVKFEPFR</sequence>
<evidence type="ECO:0000313" key="2">
    <source>
        <dbReference type="Proteomes" id="UP000613768"/>
    </source>
</evidence>
<reference evidence="1 2" key="1">
    <citation type="submission" date="2020-09" db="EMBL/GenBank/DDBJ databases">
        <title>Pseudoxanthomonas sp. CAU 1598 isolated from sand of Yaerae Beach.</title>
        <authorList>
            <person name="Kim W."/>
        </authorList>
    </citation>
    <scope>NUCLEOTIDE SEQUENCE [LARGE SCALE GENOMIC DNA]</scope>
    <source>
        <strain evidence="1 2">CAU 1598</strain>
    </source>
</reference>
<gene>
    <name evidence="1" type="ORF">IFO71_21440</name>
</gene>
<name>A0AAW3ZTH9_9GAMM</name>